<evidence type="ECO:0000313" key="2">
    <source>
        <dbReference type="Proteomes" id="UP000034894"/>
    </source>
</evidence>
<organism evidence="1 2">
    <name type="scientific">Candidatus Gottesmanbacteria bacterium GW2011_GWA2_43_14</name>
    <dbReference type="NCBI Taxonomy" id="1618443"/>
    <lineage>
        <taxon>Bacteria</taxon>
        <taxon>Candidatus Gottesmaniibacteriota</taxon>
    </lineage>
</organism>
<comment type="caution">
    <text evidence="1">The sequence shown here is derived from an EMBL/GenBank/DDBJ whole genome shotgun (WGS) entry which is preliminary data.</text>
</comment>
<proteinExistence type="predicted"/>
<reference evidence="1 2" key="1">
    <citation type="journal article" date="2015" name="Nature">
        <title>rRNA introns, odd ribosomes, and small enigmatic genomes across a large radiation of phyla.</title>
        <authorList>
            <person name="Brown C.T."/>
            <person name="Hug L.A."/>
            <person name="Thomas B.C."/>
            <person name="Sharon I."/>
            <person name="Castelle C.J."/>
            <person name="Singh A."/>
            <person name="Wilkins M.J."/>
            <person name="Williams K.H."/>
            <person name="Banfield J.F."/>
        </authorList>
    </citation>
    <scope>NUCLEOTIDE SEQUENCE [LARGE SCALE GENOMIC DNA]</scope>
</reference>
<evidence type="ECO:0000313" key="1">
    <source>
        <dbReference type="EMBL" id="KKS95326.1"/>
    </source>
</evidence>
<dbReference type="STRING" id="1618443.UV73_C0019G0003"/>
<protein>
    <submittedName>
        <fullName evidence="1">Uncharacterized protein</fullName>
    </submittedName>
</protein>
<name>A0A0G1FJP3_9BACT</name>
<sequence>MELNDVATITPTTRILASVWLVKKSFLTK</sequence>
<dbReference type="Proteomes" id="UP000034894">
    <property type="component" value="Unassembled WGS sequence"/>
</dbReference>
<dbReference type="EMBL" id="LCFP01000019">
    <property type="protein sequence ID" value="KKS95326.1"/>
    <property type="molecule type" value="Genomic_DNA"/>
</dbReference>
<accession>A0A0G1FJP3</accession>
<dbReference type="AlphaFoldDB" id="A0A0G1FJP3"/>
<gene>
    <name evidence="1" type="ORF">UV73_C0019G0003</name>
</gene>